<dbReference type="EMBL" id="MT143681">
    <property type="protein sequence ID" value="QJB00107.1"/>
    <property type="molecule type" value="Genomic_DNA"/>
</dbReference>
<reference evidence="2" key="1">
    <citation type="submission" date="2020-03" db="EMBL/GenBank/DDBJ databases">
        <title>The deep terrestrial virosphere.</title>
        <authorList>
            <person name="Holmfeldt K."/>
            <person name="Nilsson E."/>
            <person name="Simone D."/>
            <person name="Lopez-Fernandez M."/>
            <person name="Wu X."/>
            <person name="de Brujin I."/>
            <person name="Lundin D."/>
            <person name="Andersson A."/>
            <person name="Bertilsson S."/>
            <person name="Dopson M."/>
        </authorList>
    </citation>
    <scope>NUCLEOTIDE SEQUENCE</scope>
    <source>
        <strain evidence="2">MM171A00692</strain>
    </source>
</reference>
<evidence type="ECO:0000313" key="2">
    <source>
        <dbReference type="EMBL" id="QJB00107.1"/>
    </source>
</evidence>
<accession>A0A6M3LXJ4</accession>
<feature type="region of interest" description="Disordered" evidence="1">
    <location>
        <begin position="231"/>
        <end position="256"/>
    </location>
</feature>
<protein>
    <submittedName>
        <fullName evidence="2">Uncharacterized protein</fullName>
    </submittedName>
</protein>
<feature type="compositionally biased region" description="Basic and acidic residues" evidence="1">
    <location>
        <begin position="124"/>
        <end position="146"/>
    </location>
</feature>
<name>A0A6M3LXJ4_9ZZZZ</name>
<evidence type="ECO:0000256" key="1">
    <source>
        <dbReference type="SAM" id="MobiDB-lite"/>
    </source>
</evidence>
<proteinExistence type="predicted"/>
<feature type="region of interest" description="Disordered" evidence="1">
    <location>
        <begin position="120"/>
        <end position="146"/>
    </location>
</feature>
<organism evidence="2">
    <name type="scientific">viral metagenome</name>
    <dbReference type="NCBI Taxonomy" id="1070528"/>
    <lineage>
        <taxon>unclassified sequences</taxon>
        <taxon>metagenomes</taxon>
        <taxon>organismal metagenomes</taxon>
    </lineage>
</organism>
<gene>
    <name evidence="2" type="ORF">MM171A00692_0012</name>
</gene>
<dbReference type="AlphaFoldDB" id="A0A6M3LXJ4"/>
<sequence>MPLPWIKMWLEALDDPKLTRLSLAERGAWWGILELAGKCDAGGKIISGSVGLDMDEITDALHIKTSDDRQALESMVAKMEERGGLKWNDDSLVIVHWEERQRIPPSARPEAIADRVRRFRERQKKTEEPEESGRTRGKVSQDSKEATRQILPEMSQDEEVLAICSGVKNFPLITSENSNAATRFLADLRAEFPDVDILEESKTWAAAKLSEPLTKSSMPFKQLRNWMRKAREYGRQKPYRQRKQEKGAAPAQLLEE</sequence>